<evidence type="ECO:0000256" key="1">
    <source>
        <dbReference type="SAM" id="MobiDB-lite"/>
    </source>
</evidence>
<reference evidence="2" key="2">
    <citation type="submission" date="2025-08" db="UniProtKB">
        <authorList>
            <consortium name="Ensembl"/>
        </authorList>
    </citation>
    <scope>IDENTIFICATION</scope>
</reference>
<evidence type="ECO:0000313" key="2">
    <source>
        <dbReference type="Ensembl" id="ENSCSAVP00000008812.1"/>
    </source>
</evidence>
<feature type="region of interest" description="Disordered" evidence="1">
    <location>
        <begin position="1"/>
        <end position="21"/>
    </location>
</feature>
<protein>
    <submittedName>
        <fullName evidence="2">Uncharacterized protein</fullName>
    </submittedName>
</protein>
<evidence type="ECO:0000313" key="3">
    <source>
        <dbReference type="Proteomes" id="UP000007875"/>
    </source>
</evidence>
<dbReference type="Proteomes" id="UP000007875">
    <property type="component" value="Unassembled WGS sequence"/>
</dbReference>
<dbReference type="InParanoid" id="H2YU02"/>
<accession>H2YU02</accession>
<proteinExistence type="predicted"/>
<dbReference type="AlphaFoldDB" id="H2YU02"/>
<reference evidence="2" key="3">
    <citation type="submission" date="2025-09" db="UniProtKB">
        <authorList>
            <consortium name="Ensembl"/>
        </authorList>
    </citation>
    <scope>IDENTIFICATION</scope>
</reference>
<dbReference type="GeneTree" id="ENSGT00530000067891"/>
<feature type="compositionally biased region" description="Basic and acidic residues" evidence="1">
    <location>
        <begin position="1"/>
        <end position="12"/>
    </location>
</feature>
<sequence length="78" mass="8811">MIDSLDVIKEEPPDQFFNDGESLQFDTDISDLADFITKSESEIPLDIIQSSGIDSPPQNLCDVIHQLHGDQQHQDQQQ</sequence>
<organism evidence="2 3">
    <name type="scientific">Ciona savignyi</name>
    <name type="common">Pacific transparent sea squirt</name>
    <dbReference type="NCBI Taxonomy" id="51511"/>
    <lineage>
        <taxon>Eukaryota</taxon>
        <taxon>Metazoa</taxon>
        <taxon>Chordata</taxon>
        <taxon>Tunicata</taxon>
        <taxon>Ascidiacea</taxon>
        <taxon>Phlebobranchia</taxon>
        <taxon>Cionidae</taxon>
        <taxon>Ciona</taxon>
    </lineage>
</organism>
<dbReference type="HOGENOM" id="CLU_2628160_0_0_1"/>
<keyword evidence="3" id="KW-1185">Reference proteome</keyword>
<name>H2YU02_CIOSA</name>
<reference evidence="3" key="1">
    <citation type="submission" date="2003-08" db="EMBL/GenBank/DDBJ databases">
        <authorList>
            <person name="Birren B."/>
            <person name="Nusbaum C."/>
            <person name="Abebe A."/>
            <person name="Abouelleil A."/>
            <person name="Adekoya E."/>
            <person name="Ait-zahra M."/>
            <person name="Allen N."/>
            <person name="Allen T."/>
            <person name="An P."/>
            <person name="Anderson M."/>
            <person name="Anderson S."/>
            <person name="Arachchi H."/>
            <person name="Armbruster J."/>
            <person name="Bachantsang P."/>
            <person name="Baldwin J."/>
            <person name="Barry A."/>
            <person name="Bayul T."/>
            <person name="Blitshsteyn B."/>
            <person name="Bloom T."/>
            <person name="Blye J."/>
            <person name="Boguslavskiy L."/>
            <person name="Borowsky M."/>
            <person name="Boukhgalter B."/>
            <person name="Brunache A."/>
            <person name="Butler J."/>
            <person name="Calixte N."/>
            <person name="Calvo S."/>
            <person name="Camarata J."/>
            <person name="Campo K."/>
            <person name="Chang J."/>
            <person name="Cheshatsang Y."/>
            <person name="Citroen M."/>
            <person name="Collymore A."/>
            <person name="Considine T."/>
            <person name="Cook A."/>
            <person name="Cooke P."/>
            <person name="Corum B."/>
            <person name="Cuomo C."/>
            <person name="David R."/>
            <person name="Dawoe T."/>
            <person name="Degray S."/>
            <person name="Dodge S."/>
            <person name="Dooley K."/>
            <person name="Dorje P."/>
            <person name="Dorjee K."/>
            <person name="Dorris L."/>
            <person name="Duffey N."/>
            <person name="Dupes A."/>
            <person name="Elkins T."/>
            <person name="Engels R."/>
            <person name="Erickson J."/>
            <person name="Farina A."/>
            <person name="Faro S."/>
            <person name="Ferreira P."/>
            <person name="Fischer H."/>
            <person name="Fitzgerald M."/>
            <person name="Foley K."/>
            <person name="Gage D."/>
            <person name="Galagan J."/>
            <person name="Gearin G."/>
            <person name="Gnerre S."/>
            <person name="Gnirke A."/>
            <person name="Goyette A."/>
            <person name="Graham J."/>
            <person name="Grandbois E."/>
            <person name="Gyaltsen K."/>
            <person name="Hafez N."/>
            <person name="Hagopian D."/>
            <person name="Hagos B."/>
            <person name="Hall J."/>
            <person name="Hatcher B."/>
            <person name="Heller A."/>
            <person name="Higgins H."/>
            <person name="Honan T."/>
            <person name="Horn A."/>
            <person name="Houde N."/>
            <person name="Hughes L."/>
            <person name="Hulme W."/>
            <person name="Husby E."/>
            <person name="Iliev I."/>
            <person name="Jaffe D."/>
            <person name="Jones C."/>
            <person name="Kamal M."/>
            <person name="Kamat A."/>
            <person name="Kamvysselis M."/>
            <person name="Karlsson E."/>
            <person name="Kells C."/>
            <person name="Kieu A."/>
            <person name="Kisner P."/>
            <person name="Kodira C."/>
            <person name="Kulbokas E."/>
            <person name="Labutti K."/>
            <person name="Lama D."/>
            <person name="Landers T."/>
            <person name="Leger J."/>
            <person name="Levine S."/>
            <person name="Lewis D."/>
            <person name="Lewis T."/>
            <person name="Lindblad-toh K."/>
            <person name="Liu X."/>
            <person name="Lokyitsang T."/>
            <person name="Lokyitsang Y."/>
            <person name="Lucien O."/>
            <person name="Lui A."/>
            <person name="Ma L.J."/>
            <person name="Mabbitt R."/>
            <person name="Macdonald J."/>
            <person name="Maclean C."/>
            <person name="Major J."/>
            <person name="Manning J."/>
            <person name="Marabella R."/>
            <person name="Maru K."/>
            <person name="Matthews C."/>
            <person name="Mauceli E."/>
            <person name="Mccarthy M."/>
            <person name="Mcdonough S."/>
            <person name="Mcghee T."/>
            <person name="Meldrim J."/>
            <person name="Meneus L."/>
            <person name="Mesirov J."/>
            <person name="Mihalev A."/>
            <person name="Mihova T."/>
            <person name="Mikkelsen T."/>
            <person name="Mlenga V."/>
            <person name="Moru K."/>
            <person name="Mozes J."/>
            <person name="Mulrain L."/>
            <person name="Munson G."/>
            <person name="Naylor J."/>
            <person name="Newes C."/>
            <person name="Nguyen C."/>
            <person name="Nguyen N."/>
            <person name="Nguyen T."/>
            <person name="Nicol R."/>
            <person name="Nielsen C."/>
            <person name="Nizzari M."/>
            <person name="Norbu C."/>
            <person name="Norbu N."/>
            <person name="O'donnell P."/>
            <person name="Okoawo O."/>
            <person name="O'leary S."/>
            <person name="Omotosho B."/>
            <person name="O'neill K."/>
            <person name="Osman S."/>
            <person name="Parker S."/>
            <person name="Perrin D."/>
            <person name="Phunkhang P."/>
            <person name="Piqani B."/>
            <person name="Purcell S."/>
            <person name="Rachupka T."/>
            <person name="Ramasamy U."/>
            <person name="Rameau R."/>
            <person name="Ray V."/>
            <person name="Raymond C."/>
            <person name="Retta R."/>
            <person name="Richardson S."/>
            <person name="Rise C."/>
            <person name="Rodriguez J."/>
            <person name="Rogers J."/>
            <person name="Rogov P."/>
            <person name="Rutman M."/>
            <person name="Schupbach R."/>
            <person name="Seaman C."/>
            <person name="Settipalli S."/>
            <person name="Sharpe T."/>
            <person name="Sheridan J."/>
            <person name="Sherpa N."/>
            <person name="Shi J."/>
            <person name="Smirnov S."/>
            <person name="Smith C."/>
            <person name="Sougnez C."/>
            <person name="Spencer B."/>
            <person name="Stalker J."/>
            <person name="Stange-thomann N."/>
            <person name="Stavropoulos S."/>
            <person name="Stetson K."/>
            <person name="Stone C."/>
            <person name="Stone S."/>
            <person name="Stubbs M."/>
            <person name="Talamas J."/>
            <person name="Tchuinga P."/>
            <person name="Tenzing P."/>
            <person name="Tesfaye S."/>
            <person name="Theodore J."/>
            <person name="Thoulutsang Y."/>
            <person name="Topham K."/>
            <person name="Towey S."/>
            <person name="Tsamla T."/>
            <person name="Tsomo N."/>
            <person name="Vallee D."/>
            <person name="Vassiliev H."/>
            <person name="Venkataraman V."/>
            <person name="Vinson J."/>
            <person name="Vo A."/>
            <person name="Wade C."/>
            <person name="Wang S."/>
            <person name="Wangchuk T."/>
            <person name="Wangdi T."/>
            <person name="Whittaker C."/>
            <person name="Wilkinson J."/>
            <person name="Wu Y."/>
            <person name="Wyman D."/>
            <person name="Yadav S."/>
            <person name="Yang S."/>
            <person name="Yang X."/>
            <person name="Yeager S."/>
            <person name="Yee E."/>
            <person name="Young G."/>
            <person name="Zainoun J."/>
            <person name="Zembeck L."/>
            <person name="Zimmer A."/>
            <person name="Zody M."/>
            <person name="Lander E."/>
        </authorList>
    </citation>
    <scope>NUCLEOTIDE SEQUENCE [LARGE SCALE GENOMIC DNA]</scope>
</reference>
<dbReference type="Ensembl" id="ENSCSAVT00000008925.1">
    <property type="protein sequence ID" value="ENSCSAVP00000008812.1"/>
    <property type="gene ID" value="ENSCSAVG00000005226.1"/>
</dbReference>